<sequence>MTIPHTTGTDLYAEISAPGKRPGTKKEHPKIINWLECTLEDKIPEYKEWITARRFEEAEGLEQERKIA</sequence>
<proteinExistence type="predicted"/>
<reference evidence="2" key="1">
    <citation type="journal article" date="2024" name="Syst. Appl. Microbiol.">
        <title>First single-strain enrichments of Electrothrix cable bacteria, description of E. aestuarii sp. nov. and E. rattekaaiensis sp. nov., and proposal of a cable bacteria taxonomy following the rules of the SeqCode.</title>
        <authorList>
            <person name="Plum-Jensen L.E."/>
            <person name="Schramm A."/>
            <person name="Marshall I.P.G."/>
        </authorList>
    </citation>
    <scope>NUCLEOTIDE SEQUENCE</scope>
    <source>
        <strain evidence="2">Rat1</strain>
    </source>
</reference>
<dbReference type="EMBL" id="CP159373">
    <property type="protein sequence ID" value="XCN73080.1"/>
    <property type="molecule type" value="Genomic_DNA"/>
</dbReference>
<organism evidence="2">
    <name type="scientific">Candidatus Electrothrix aestuarii</name>
    <dbReference type="NCBI Taxonomy" id="3062594"/>
    <lineage>
        <taxon>Bacteria</taxon>
        <taxon>Pseudomonadati</taxon>
        <taxon>Thermodesulfobacteriota</taxon>
        <taxon>Desulfobulbia</taxon>
        <taxon>Desulfobulbales</taxon>
        <taxon>Desulfobulbaceae</taxon>
        <taxon>Candidatus Electrothrix</taxon>
    </lineage>
</organism>
<accession>A0AAU8LW71</accession>
<protein>
    <submittedName>
        <fullName evidence="2">Uncharacterized protein</fullName>
    </submittedName>
</protein>
<evidence type="ECO:0000313" key="2">
    <source>
        <dbReference type="EMBL" id="XCN73080.1"/>
    </source>
</evidence>
<dbReference type="AlphaFoldDB" id="A0AAU8LW71"/>
<gene>
    <name evidence="2" type="ORF">Q3M24_22875</name>
</gene>
<reference evidence="2" key="2">
    <citation type="submission" date="2024-06" db="EMBL/GenBank/DDBJ databases">
        <authorList>
            <person name="Plum-Jensen L.E."/>
            <person name="Schramm A."/>
            <person name="Marshall I.P.G."/>
        </authorList>
    </citation>
    <scope>NUCLEOTIDE SEQUENCE</scope>
    <source>
        <strain evidence="2">Rat1</strain>
    </source>
</reference>
<evidence type="ECO:0000256" key="1">
    <source>
        <dbReference type="SAM" id="MobiDB-lite"/>
    </source>
</evidence>
<name>A0AAU8LW71_9BACT</name>
<feature type="region of interest" description="Disordered" evidence="1">
    <location>
        <begin position="1"/>
        <end position="27"/>
    </location>
</feature>
<dbReference type="KEGG" id="eaj:Q3M24_22875"/>